<dbReference type="Proteomes" id="UP000019116">
    <property type="component" value="Chromosome 6A"/>
</dbReference>
<dbReference type="Gramene" id="TraesJAG6A03G03266630.1">
    <property type="protein sequence ID" value="TraesJAG6A03G03266630.1"/>
    <property type="gene ID" value="TraesJAG6A03G03266630"/>
</dbReference>
<feature type="compositionally biased region" description="Basic and acidic residues" evidence="1">
    <location>
        <begin position="83"/>
        <end position="97"/>
    </location>
</feature>
<dbReference type="Gramene" id="TraesSYM6A03G03212540.1">
    <property type="protein sequence ID" value="TraesSYM6A03G03212540.1"/>
    <property type="gene ID" value="TraesSYM6A03G03212540"/>
</dbReference>
<dbReference type="OrthoDB" id="1900575at2759"/>
<dbReference type="AlphaFoldDB" id="A0A3B6NMH6"/>
<dbReference type="OMA" id="ACAMIMA"/>
<dbReference type="Gramene" id="TraesPARA_EIv1.0_1913170.1">
    <property type="protein sequence ID" value="TraesPARA_EIv1.0_1913170.1.CDS"/>
    <property type="gene ID" value="TraesPARA_EIv1.0_1913170"/>
</dbReference>
<sequence length="163" mass="16903">MHPTKPAGVTPRSAPPGAGEWRPSGVVRLLQAPAVVALAAVLAVASPAQARPAGAPPPTPPTQQKAADTAPEDTMCDVPRTLSGEDGKEAERIKHPRSREAARCTSKCVSTCVLGGAGAPGVGGPFNVRRPLVVFKEGFRSRQYCLVECSDVCNLIKDGEDGQ</sequence>
<dbReference type="STRING" id="4565.A0A3B6NMH6"/>
<evidence type="ECO:0000256" key="1">
    <source>
        <dbReference type="SAM" id="MobiDB-lite"/>
    </source>
</evidence>
<dbReference type="Gramene" id="TraesCLE_scaffold_149893_01G000100.1">
    <property type="protein sequence ID" value="TraesCLE_scaffold_149893_01G000100.1"/>
    <property type="gene ID" value="TraesCLE_scaffold_149893_01G000100"/>
</dbReference>
<dbReference type="Gramene" id="TraesLDM6A03G03275140.1">
    <property type="protein sequence ID" value="TraesLDM6A03G03275140.1"/>
    <property type="gene ID" value="TraesLDM6A03G03275140"/>
</dbReference>
<accession>A0A3B6NMH6</accession>
<feature type="region of interest" description="Disordered" evidence="1">
    <location>
        <begin position="1"/>
        <end position="22"/>
    </location>
</feature>
<dbReference type="Gramene" id="TraesCS6A03G0252900.1">
    <property type="protein sequence ID" value="TraesCS6A03G0252900.1.CDS"/>
    <property type="gene ID" value="TraesCS6A03G0252900"/>
</dbReference>
<dbReference type="Gramene" id="TraesNOR6A03G03303320.1">
    <property type="protein sequence ID" value="TraesNOR6A03G03303320.1"/>
    <property type="gene ID" value="TraesNOR6A03G03303320"/>
</dbReference>
<organism evidence="2">
    <name type="scientific">Triticum aestivum</name>
    <name type="common">Wheat</name>
    <dbReference type="NCBI Taxonomy" id="4565"/>
    <lineage>
        <taxon>Eukaryota</taxon>
        <taxon>Viridiplantae</taxon>
        <taxon>Streptophyta</taxon>
        <taxon>Embryophyta</taxon>
        <taxon>Tracheophyta</taxon>
        <taxon>Spermatophyta</taxon>
        <taxon>Magnoliopsida</taxon>
        <taxon>Liliopsida</taxon>
        <taxon>Poales</taxon>
        <taxon>Poaceae</taxon>
        <taxon>BOP clade</taxon>
        <taxon>Pooideae</taxon>
        <taxon>Triticodae</taxon>
        <taxon>Triticeae</taxon>
        <taxon>Triticinae</taxon>
        <taxon>Triticum</taxon>
    </lineage>
</organism>
<dbReference type="Gramene" id="TraesLAC6A03G03226460.1">
    <property type="protein sequence ID" value="TraesLAC6A03G03226460.1"/>
    <property type="gene ID" value="TraesLAC6A03G03226460"/>
</dbReference>
<dbReference type="Gramene" id="TraesCS6A02G108100.1">
    <property type="protein sequence ID" value="TraesCS6A02G108100.1"/>
    <property type="gene ID" value="TraesCS6A02G108100"/>
</dbReference>
<dbReference type="PANTHER" id="PTHR36006">
    <property type="entry name" value="BNAC02G25390D PROTEIN"/>
    <property type="match status" value="1"/>
</dbReference>
<dbReference type="Gramene" id="TraesROB_scaffold_033931_01G000300.1">
    <property type="protein sequence ID" value="TraesROB_scaffold_033931_01G000300.1"/>
    <property type="gene ID" value="TraesROB_scaffold_033931_01G000300"/>
</dbReference>
<dbReference type="PaxDb" id="4565-Traes_6AS_79249CF85.1"/>
<name>A0A3B6NMH6_WHEAT</name>
<proteinExistence type="predicted"/>
<dbReference type="Gramene" id="TraesMAC6A03G03271260.1">
    <property type="protein sequence ID" value="TraesMAC6A03G03271260.1"/>
    <property type="gene ID" value="TraesMAC6A03G03271260"/>
</dbReference>
<evidence type="ECO:0000313" key="2">
    <source>
        <dbReference type="EnsemblPlants" id="TraesCS6A02G108100.1"/>
    </source>
</evidence>
<keyword evidence="3" id="KW-1185">Reference proteome</keyword>
<dbReference type="Gramene" id="TraesSTA6A03G03262590.1">
    <property type="protein sequence ID" value="TraesSTA6A03G03262590.1"/>
    <property type="gene ID" value="TraesSTA6A03G03262590"/>
</dbReference>
<protein>
    <submittedName>
        <fullName evidence="2">Uncharacterized protein</fullName>
    </submittedName>
</protein>
<feature type="region of interest" description="Disordered" evidence="1">
    <location>
        <begin position="49"/>
        <end position="97"/>
    </location>
</feature>
<evidence type="ECO:0000313" key="3">
    <source>
        <dbReference type="Proteomes" id="UP000019116"/>
    </source>
</evidence>
<gene>
    <name evidence="2" type="primary">LOC123143704</name>
</gene>
<dbReference type="EnsemblPlants" id="TraesCS6A02G108100.1">
    <property type="protein sequence ID" value="TraesCS6A02G108100.1"/>
    <property type="gene ID" value="TraesCS6A02G108100"/>
</dbReference>
<dbReference type="Gramene" id="TraesWEE_scaffold_111239_01G000100.1">
    <property type="protein sequence ID" value="TraesWEE_scaffold_111239_01G000100.1"/>
    <property type="gene ID" value="TraesWEE_scaffold_111239_01G000100"/>
</dbReference>
<dbReference type="Gramene" id="TraesCAD_scaffold_079217_01G000100.1">
    <property type="protein sequence ID" value="TraesCAD_scaffold_079217_01G000100.1"/>
    <property type="gene ID" value="TraesCAD_scaffold_079217_01G000100"/>
</dbReference>
<reference evidence="2" key="2">
    <citation type="submission" date="2018-10" db="UniProtKB">
        <authorList>
            <consortium name="EnsemblPlants"/>
        </authorList>
    </citation>
    <scope>IDENTIFICATION</scope>
</reference>
<dbReference type="Gramene" id="TraesRN6A0100220900.1">
    <property type="protein sequence ID" value="TraesRN6A0100220900.1"/>
    <property type="gene ID" value="TraesRN6A0100220900"/>
</dbReference>
<dbReference type="PANTHER" id="PTHR36006:SF5">
    <property type="entry name" value="OS02G0138100 PROTEIN"/>
    <property type="match status" value="1"/>
</dbReference>
<dbReference type="Gramene" id="TraesSTA6A03G03262590.2">
    <property type="protein sequence ID" value="TraesSTA6A03G03262590.2"/>
    <property type="gene ID" value="TraesSTA6A03G03262590"/>
</dbReference>
<dbReference type="Gramene" id="TraesJUL6A03G03298300.1">
    <property type="protein sequence ID" value="TraesJUL6A03G03298300.1"/>
    <property type="gene ID" value="TraesJUL6A03G03298300"/>
</dbReference>
<dbReference type="Gramene" id="TraesARI6A03G03227370.1">
    <property type="protein sequence ID" value="TraesARI6A03G03227370.1"/>
    <property type="gene ID" value="TraesARI6A03G03227370"/>
</dbReference>
<reference evidence="2" key="1">
    <citation type="submission" date="2018-08" db="EMBL/GenBank/DDBJ databases">
        <authorList>
            <person name="Rossello M."/>
        </authorList>
    </citation>
    <scope>NUCLEOTIDE SEQUENCE [LARGE SCALE GENOMIC DNA]</scope>
    <source>
        <strain evidence="2">cv. Chinese Spring</strain>
    </source>
</reference>